<name>X1DGZ2_9ZZZZ</name>
<dbReference type="EMBL" id="BART01024470">
    <property type="protein sequence ID" value="GAH04304.1"/>
    <property type="molecule type" value="Genomic_DNA"/>
</dbReference>
<gene>
    <name evidence="1" type="ORF">S01H4_44187</name>
</gene>
<comment type="caution">
    <text evidence="1">The sequence shown here is derived from an EMBL/GenBank/DDBJ whole genome shotgun (WGS) entry which is preliminary data.</text>
</comment>
<organism evidence="1">
    <name type="scientific">marine sediment metagenome</name>
    <dbReference type="NCBI Taxonomy" id="412755"/>
    <lineage>
        <taxon>unclassified sequences</taxon>
        <taxon>metagenomes</taxon>
        <taxon>ecological metagenomes</taxon>
    </lineage>
</organism>
<accession>X1DGZ2</accession>
<evidence type="ECO:0000313" key="1">
    <source>
        <dbReference type="EMBL" id="GAH04304.1"/>
    </source>
</evidence>
<feature type="non-terminal residue" evidence="1">
    <location>
        <position position="1"/>
    </location>
</feature>
<protein>
    <submittedName>
        <fullName evidence="1">Uncharacterized protein</fullName>
    </submittedName>
</protein>
<proteinExistence type="predicted"/>
<dbReference type="AlphaFoldDB" id="X1DGZ2"/>
<sequence length="60" mass="6665">DPPRRAFVLYPLQKEVGKIGWCEWSAETRWKKGSIQGHSQLIIQAGGSSIILGTPSKKTK</sequence>
<reference evidence="1" key="1">
    <citation type="journal article" date="2014" name="Front. Microbiol.">
        <title>High frequency of phylogenetically diverse reductive dehalogenase-homologous genes in deep subseafloor sedimentary metagenomes.</title>
        <authorList>
            <person name="Kawai M."/>
            <person name="Futagami T."/>
            <person name="Toyoda A."/>
            <person name="Takaki Y."/>
            <person name="Nishi S."/>
            <person name="Hori S."/>
            <person name="Arai W."/>
            <person name="Tsubouchi T."/>
            <person name="Morono Y."/>
            <person name="Uchiyama I."/>
            <person name="Ito T."/>
            <person name="Fujiyama A."/>
            <person name="Inagaki F."/>
            <person name="Takami H."/>
        </authorList>
    </citation>
    <scope>NUCLEOTIDE SEQUENCE</scope>
    <source>
        <strain evidence="1">Expedition CK06-06</strain>
    </source>
</reference>